<evidence type="ECO:0000313" key="1">
    <source>
        <dbReference type="EMBL" id="MPM65713.1"/>
    </source>
</evidence>
<accession>A0A645BR62</accession>
<name>A0A645BR62_9ZZZZ</name>
<comment type="caution">
    <text evidence="1">The sequence shown here is derived from an EMBL/GenBank/DDBJ whole genome shotgun (WGS) entry which is preliminary data.</text>
</comment>
<sequence>MAGTPVFSYAVKQPSLLQSWGENGFVGIAMSAPKATRSGGYAVVGHNRDRVTRARLCFGTEGLNLISNARDKISALYLAFGYEVDESPKCNSQDLRDLEQVSE</sequence>
<gene>
    <name evidence="1" type="ORF">SDC9_112613</name>
</gene>
<dbReference type="AlphaFoldDB" id="A0A645BR62"/>
<dbReference type="EMBL" id="VSSQ01020672">
    <property type="protein sequence ID" value="MPM65713.1"/>
    <property type="molecule type" value="Genomic_DNA"/>
</dbReference>
<proteinExistence type="predicted"/>
<organism evidence="1">
    <name type="scientific">bioreactor metagenome</name>
    <dbReference type="NCBI Taxonomy" id="1076179"/>
    <lineage>
        <taxon>unclassified sequences</taxon>
        <taxon>metagenomes</taxon>
        <taxon>ecological metagenomes</taxon>
    </lineage>
</organism>
<protein>
    <submittedName>
        <fullName evidence="1">Uncharacterized protein</fullName>
    </submittedName>
</protein>
<reference evidence="1" key="1">
    <citation type="submission" date="2019-08" db="EMBL/GenBank/DDBJ databases">
        <authorList>
            <person name="Kucharzyk K."/>
            <person name="Murdoch R.W."/>
            <person name="Higgins S."/>
            <person name="Loffler F."/>
        </authorList>
    </citation>
    <scope>NUCLEOTIDE SEQUENCE</scope>
</reference>